<accession>A0A9N8VWB2</accession>
<reference evidence="2" key="1">
    <citation type="submission" date="2021-06" db="EMBL/GenBank/DDBJ databases">
        <authorList>
            <person name="Kallberg Y."/>
            <person name="Tangrot J."/>
            <person name="Rosling A."/>
        </authorList>
    </citation>
    <scope>NUCLEOTIDE SEQUENCE</scope>
    <source>
        <strain evidence="2">IN212</strain>
    </source>
</reference>
<keyword evidence="3" id="KW-1185">Reference proteome</keyword>
<feature type="non-terminal residue" evidence="2">
    <location>
        <position position="1"/>
    </location>
</feature>
<protein>
    <submittedName>
        <fullName evidence="2">9114_t:CDS:1</fullName>
    </submittedName>
</protein>
<evidence type="ECO:0000313" key="3">
    <source>
        <dbReference type="Proteomes" id="UP000789396"/>
    </source>
</evidence>
<dbReference type="EMBL" id="CAJVPZ010000487">
    <property type="protein sequence ID" value="CAG8466642.1"/>
    <property type="molecule type" value="Genomic_DNA"/>
</dbReference>
<gene>
    <name evidence="2" type="ORF">RFULGI_LOCUS927</name>
</gene>
<proteinExistence type="predicted"/>
<dbReference type="AlphaFoldDB" id="A0A9N8VWB2"/>
<evidence type="ECO:0000313" key="2">
    <source>
        <dbReference type="EMBL" id="CAG8466642.1"/>
    </source>
</evidence>
<organism evidence="2 3">
    <name type="scientific">Racocetra fulgida</name>
    <dbReference type="NCBI Taxonomy" id="60492"/>
    <lineage>
        <taxon>Eukaryota</taxon>
        <taxon>Fungi</taxon>
        <taxon>Fungi incertae sedis</taxon>
        <taxon>Mucoromycota</taxon>
        <taxon>Glomeromycotina</taxon>
        <taxon>Glomeromycetes</taxon>
        <taxon>Diversisporales</taxon>
        <taxon>Gigasporaceae</taxon>
        <taxon>Racocetra</taxon>
    </lineage>
</organism>
<feature type="transmembrane region" description="Helical" evidence="1">
    <location>
        <begin position="20"/>
        <end position="40"/>
    </location>
</feature>
<keyword evidence="1" id="KW-1133">Transmembrane helix</keyword>
<evidence type="ECO:0000256" key="1">
    <source>
        <dbReference type="SAM" id="Phobius"/>
    </source>
</evidence>
<sequence>SAAILGTTYRYTLLQGHESHFYICITIKIYIAIAIATLIAKGNILEKLMISPVV</sequence>
<dbReference type="Proteomes" id="UP000789396">
    <property type="component" value="Unassembled WGS sequence"/>
</dbReference>
<comment type="caution">
    <text evidence="2">The sequence shown here is derived from an EMBL/GenBank/DDBJ whole genome shotgun (WGS) entry which is preliminary data.</text>
</comment>
<keyword evidence="1" id="KW-0812">Transmembrane</keyword>
<keyword evidence="1" id="KW-0472">Membrane</keyword>
<name>A0A9N8VWB2_9GLOM</name>